<dbReference type="InterPro" id="IPR008993">
    <property type="entry name" value="TIMP-like_OB-fold"/>
</dbReference>
<feature type="domain" description="NTR" evidence="7">
    <location>
        <begin position="1499"/>
        <end position="1632"/>
    </location>
</feature>
<dbReference type="GeneTree" id="ENSGT00940000154063"/>
<dbReference type="SMART" id="SM01419">
    <property type="entry name" value="Thiol-ester_cl"/>
    <property type="match status" value="1"/>
</dbReference>
<dbReference type="Proteomes" id="UP000694568">
    <property type="component" value="Unplaced"/>
</dbReference>
<dbReference type="Pfam" id="PF01835">
    <property type="entry name" value="MG2"/>
    <property type="match status" value="1"/>
</dbReference>
<feature type="chain" id="PRO_5034573749" evidence="5">
    <location>
        <begin position="24"/>
        <end position="1634"/>
    </location>
</feature>
<keyword evidence="2" id="KW-0964">Secreted</keyword>
<dbReference type="Pfam" id="PF07677">
    <property type="entry name" value="A2M_recep"/>
    <property type="match status" value="1"/>
</dbReference>
<keyword evidence="3" id="KW-0882">Thioester bond</keyword>
<dbReference type="Gene3D" id="2.60.40.10">
    <property type="entry name" value="Immunoglobulins"/>
    <property type="match status" value="2"/>
</dbReference>
<keyword evidence="9" id="KW-1185">Reference proteome</keyword>
<dbReference type="InterPro" id="IPR047565">
    <property type="entry name" value="Alpha-macroglob_thiol-ester_cl"/>
</dbReference>
<dbReference type="PROSITE" id="PS01177">
    <property type="entry name" value="ANAPHYLATOXIN_1"/>
    <property type="match status" value="1"/>
</dbReference>
<dbReference type="Gene3D" id="2.60.40.690">
    <property type="entry name" value="Alpha-macroglobulin, receptor-binding domain"/>
    <property type="match status" value="1"/>
</dbReference>
<dbReference type="FunFam" id="2.60.40.1940:FF:000001">
    <property type="entry name" value="Complement component C3"/>
    <property type="match status" value="1"/>
</dbReference>
<dbReference type="InterPro" id="IPR018081">
    <property type="entry name" value="Anaphylatoxin_comp_syst"/>
</dbReference>
<dbReference type="Gene3D" id="2.40.50.120">
    <property type="match status" value="1"/>
</dbReference>
<dbReference type="InterPro" id="IPR013783">
    <property type="entry name" value="Ig-like_fold"/>
</dbReference>
<dbReference type="Pfam" id="PF01821">
    <property type="entry name" value="ANATO"/>
    <property type="match status" value="1"/>
</dbReference>
<dbReference type="SMART" id="SM01361">
    <property type="entry name" value="A2M_recep"/>
    <property type="match status" value="1"/>
</dbReference>
<dbReference type="InterPro" id="IPR041425">
    <property type="entry name" value="C3/4/5_MG1"/>
</dbReference>
<dbReference type="InterPro" id="IPR001599">
    <property type="entry name" value="Macroglobln_a2"/>
</dbReference>
<reference evidence="8" key="2">
    <citation type="submission" date="2025-09" db="UniProtKB">
        <authorList>
            <consortium name="Ensembl"/>
        </authorList>
    </citation>
    <scope>IDENTIFICATION</scope>
</reference>
<keyword evidence="5" id="KW-0732">Signal</keyword>
<evidence type="ECO:0000259" key="7">
    <source>
        <dbReference type="PROSITE" id="PS50189"/>
    </source>
</evidence>
<dbReference type="Gene3D" id="2.20.130.20">
    <property type="match status" value="1"/>
</dbReference>
<dbReference type="SMART" id="SM01360">
    <property type="entry name" value="A2M"/>
    <property type="match status" value="1"/>
</dbReference>
<dbReference type="Pfam" id="PF17790">
    <property type="entry name" value="MG1"/>
    <property type="match status" value="1"/>
</dbReference>
<dbReference type="InterPro" id="IPR001134">
    <property type="entry name" value="Netrin_domain"/>
</dbReference>
<dbReference type="FunFam" id="2.60.40.10:FF:000155">
    <property type="entry name" value="complement C3 isoform X1"/>
    <property type="match status" value="1"/>
</dbReference>
<dbReference type="PROSITE" id="PS00477">
    <property type="entry name" value="ALPHA_2_MACROGLOBULIN"/>
    <property type="match status" value="1"/>
</dbReference>
<dbReference type="Pfam" id="PF00207">
    <property type="entry name" value="A2M"/>
    <property type="match status" value="1"/>
</dbReference>
<dbReference type="SUPFAM" id="SSF48239">
    <property type="entry name" value="Terpenoid cyclases/Protein prenyltransferases"/>
    <property type="match status" value="1"/>
</dbReference>
<evidence type="ECO:0000313" key="9">
    <source>
        <dbReference type="Proteomes" id="UP000694568"/>
    </source>
</evidence>
<dbReference type="InterPro" id="IPR009048">
    <property type="entry name" value="A-macroglobulin_rcpt-bd"/>
</dbReference>
<dbReference type="Pfam" id="PF01759">
    <property type="entry name" value="NTR"/>
    <property type="match status" value="1"/>
</dbReference>
<dbReference type="PANTHER" id="PTHR11412">
    <property type="entry name" value="MACROGLOBULIN / COMPLEMENT"/>
    <property type="match status" value="1"/>
</dbReference>
<dbReference type="InterPro" id="IPR018933">
    <property type="entry name" value="Netrin_module_non-TIMP"/>
</dbReference>
<dbReference type="CDD" id="cd00017">
    <property type="entry name" value="ANATO"/>
    <property type="match status" value="1"/>
</dbReference>
<dbReference type="InterPro" id="IPR008930">
    <property type="entry name" value="Terpenoid_cyclase/PrenylTrfase"/>
</dbReference>
<dbReference type="InterPro" id="IPR011626">
    <property type="entry name" value="Alpha-macroglobulin_TED"/>
</dbReference>
<dbReference type="InterPro" id="IPR000020">
    <property type="entry name" value="Anaphylatoxin/fibulin"/>
</dbReference>
<dbReference type="GO" id="GO:0005615">
    <property type="term" value="C:extracellular space"/>
    <property type="evidence" value="ECO:0007669"/>
    <property type="project" value="InterPro"/>
</dbReference>
<protein>
    <submittedName>
        <fullName evidence="8">Uncharacterized protein</fullName>
    </submittedName>
</protein>
<dbReference type="InterPro" id="IPR040839">
    <property type="entry name" value="MG4"/>
</dbReference>
<dbReference type="SUPFAM" id="SSF49410">
    <property type="entry name" value="Alpha-macroglobulin receptor domain"/>
    <property type="match status" value="1"/>
</dbReference>
<evidence type="ECO:0000259" key="6">
    <source>
        <dbReference type="PROSITE" id="PS01178"/>
    </source>
</evidence>
<dbReference type="InterPro" id="IPR019742">
    <property type="entry name" value="MacrogloblnA2_CS"/>
</dbReference>
<evidence type="ECO:0000256" key="2">
    <source>
        <dbReference type="ARBA" id="ARBA00022525"/>
    </source>
</evidence>
<dbReference type="InterPro" id="IPR011625">
    <property type="entry name" value="A2M_N_BRD"/>
</dbReference>
<dbReference type="PROSITE" id="PS01178">
    <property type="entry name" value="ANAPHYLATOXIN_2"/>
    <property type="match status" value="1"/>
</dbReference>
<dbReference type="Pfam" id="PF07703">
    <property type="entry name" value="A2M_BRD"/>
    <property type="match status" value="1"/>
</dbReference>
<dbReference type="InterPro" id="IPR002890">
    <property type="entry name" value="MG2"/>
</dbReference>
<dbReference type="SUPFAM" id="SSF47686">
    <property type="entry name" value="Anaphylotoxins (complement system)"/>
    <property type="match status" value="1"/>
</dbReference>
<keyword evidence="4" id="KW-1015">Disulfide bond</keyword>
<dbReference type="Gene3D" id="2.60.120.1540">
    <property type="match status" value="1"/>
</dbReference>
<evidence type="ECO:0000256" key="5">
    <source>
        <dbReference type="SAM" id="SignalP"/>
    </source>
</evidence>
<dbReference type="GO" id="GO:0004866">
    <property type="term" value="F:endopeptidase inhibitor activity"/>
    <property type="evidence" value="ECO:0007669"/>
    <property type="project" value="InterPro"/>
</dbReference>
<dbReference type="Pfam" id="PF17789">
    <property type="entry name" value="MG4"/>
    <property type="match status" value="1"/>
</dbReference>
<evidence type="ECO:0000256" key="3">
    <source>
        <dbReference type="ARBA" id="ARBA00022966"/>
    </source>
</evidence>
<accession>A0A8C9XGN0</accession>
<dbReference type="SUPFAM" id="SSF50242">
    <property type="entry name" value="TIMP-like"/>
    <property type="match status" value="1"/>
</dbReference>
<sequence>MSRTQLWLLASLAFFSLTSLADGAPLKVMSAPNLLRVGTAENIFVECQDCTGENITVDINVINHPYKNTKLTSTSVTLTSARNFQELGEITIPPGSFSKDPTMKQYVYLQAQFPDQLLEKVVLVSFQSGYIFIQTDKTLYTPNSKVHFRMFAVTPRMESVERDAETQTDASISMEVTPEGIILPLDPVSLKSGIHSGDFKLAEIVSTGLWKVVAKFQSNPQQSYFAEFEVKEYVLPSFEVKLIPVSSFFYVDSQELTVNIKATYLFGINVDGTAYVVFGVMQEGRKKSFPSSLQRVQIEGGIGVVKLKREHITQTFPNILELVGSSIYVAVSVLTESGGEMVEAELRSIQIVTSPYTITFKKTPKYFKPGMSFDVAVEVVNPDGTPAKGVAVVVDPGQVQAITAANGMAKLTVNAGASLAITAKTNDPHISNEKQASATMVALPYTTQSNSYIHIGVDTAELELGDNLKISLILKRQENHDIDITYLILSRGQPVKNGRYKTTRGQILIPLTVTVTKEMLPSFRIIAYYHTDGNEVVSDSVWVDVKDSCMGSLRLESSKPAPSYEPRRSFGLEITGDPGATVGLVAVDKGVYVLNNKHRLTQKKVWDIVEEYDTGCTPGGGKDGMGVFYDAGLLFESNTAFGTPYRLELKCPAPSRRKRAATIMDITTSLVSQYEDQLQRDCCLDGMRNTPLSYTCERRSEYISDGAACAAAFLHCCKEMEAQRAERKEDSLILARSEEDDSYMDSRDINSRTEFLESWLWSDIKLPACPQENPNCDATTLTKNVPLKDSITTWQFTGISLSRTHGICVGEPLEVIVRKEFFIDLRLPYSAVRGEQLEIKAILHNYSPDPVTVRVDLTDEEHVCSSASKRGRYRQEVKMGAQTTRAVPFIIIPMKEGKYSIEVKASVKDSSLNDGIIKKLLVVPEGVLVKSSQIILLDPTNKGVAGKQEVILNSGILKKDVVRNTPTSTQISVTGKNQVHRLVRTVSADAQNTMIVQPHGCGEQNMVSMTLPVIAVIYLDKTNQWEKVGPKKRVKALQYIKDGYQNELVFRKNDGSFTAWPDRKSSTWLTAYVAKVFAMANSLVAVQIQHICEAIRFLILNAQQPNGMFKEVGIVIHGEMIGDVAGVESDASMTAFCLIAMQESRTICSASVNSLPGSIDKAVNYLERRLPSLTNSYAVAMTSCALANENKLNKQILYKFASPDLSHWPTPKGYVYTREATAYALLALVKAKAFQDAIPVVKWFNTEVEEGGGYGSTQATIMVYQALAEYWTNANDQSGDNNLNVDIWLPDKSKPDNFNWDNHVRRHTNNRIVFNSSQVIWYPLCCCFFLLPSTLPYEKLINKIFNYSIHYFAPAEKMDEDENIYKLRIEVLYKDKDSDASMSILDIGLLTGFTVNTNDLDLLSKGRARIIAKYEMNTVLSERGSLIIYLDKVSHTRPEEITFRIHQKLKVGVLQPAAVSVYEYYDQTNCVKFYHPERKAGKLLRLCTNDECTCAEENCSMQKKDKITNDQRTAKICETTQTSIIDFVYKVRLDNFTEDLSTDIFTVKVLEVIKEGSLDVGPLNKQRTFLSYPHCRESLDLGTGKTYLIMGTSKDIYRDDQHQSFQYGFGERTWIEYWPTEEMVNQYQLFGCQQ</sequence>
<dbReference type="InterPro" id="IPR041555">
    <property type="entry name" value="MG3"/>
</dbReference>
<dbReference type="Gene3D" id="2.60.40.1940">
    <property type="match status" value="1"/>
</dbReference>
<evidence type="ECO:0000256" key="1">
    <source>
        <dbReference type="ARBA" id="ARBA00004613"/>
    </source>
</evidence>
<dbReference type="CDD" id="cd02896">
    <property type="entry name" value="complement_C3_C4_C5"/>
    <property type="match status" value="1"/>
</dbReference>
<dbReference type="InterPro" id="IPR036595">
    <property type="entry name" value="A-macroglobulin_rcpt-bd_sf"/>
</dbReference>
<dbReference type="Pfam" id="PF07678">
    <property type="entry name" value="TED_complement"/>
    <property type="match status" value="1"/>
</dbReference>
<dbReference type="Gene3D" id="1.20.91.20">
    <property type="entry name" value="Anaphylotoxins (complement system)"/>
    <property type="match status" value="1"/>
</dbReference>
<dbReference type="Gene3D" id="2.60.40.1930">
    <property type="match status" value="3"/>
</dbReference>
<feature type="signal peptide" evidence="5">
    <location>
        <begin position="1"/>
        <end position="23"/>
    </location>
</feature>
<dbReference type="SMART" id="SM01359">
    <property type="entry name" value="A2M_N_2"/>
    <property type="match status" value="1"/>
</dbReference>
<dbReference type="SMART" id="SM00104">
    <property type="entry name" value="ANATO"/>
    <property type="match status" value="1"/>
</dbReference>
<name>A0A8C9XGN0_SANLU</name>
<dbReference type="SMART" id="SM00643">
    <property type="entry name" value="C345C"/>
    <property type="match status" value="1"/>
</dbReference>
<dbReference type="Gene3D" id="1.50.10.20">
    <property type="match status" value="1"/>
</dbReference>
<dbReference type="Gene3D" id="6.20.50.160">
    <property type="match status" value="1"/>
</dbReference>
<evidence type="ECO:0000256" key="4">
    <source>
        <dbReference type="ARBA" id="ARBA00023157"/>
    </source>
</evidence>
<organism evidence="8 9">
    <name type="scientific">Sander lucioperca</name>
    <name type="common">Pike-perch</name>
    <name type="synonym">Perca lucioperca</name>
    <dbReference type="NCBI Taxonomy" id="283035"/>
    <lineage>
        <taxon>Eukaryota</taxon>
        <taxon>Metazoa</taxon>
        <taxon>Chordata</taxon>
        <taxon>Craniata</taxon>
        <taxon>Vertebrata</taxon>
        <taxon>Euteleostomi</taxon>
        <taxon>Actinopterygii</taxon>
        <taxon>Neopterygii</taxon>
        <taxon>Teleostei</taxon>
        <taxon>Neoteleostei</taxon>
        <taxon>Acanthomorphata</taxon>
        <taxon>Eupercaria</taxon>
        <taxon>Perciformes</taxon>
        <taxon>Percoidei</taxon>
        <taxon>Percidae</taxon>
        <taxon>Luciopercinae</taxon>
        <taxon>Sander</taxon>
    </lineage>
</organism>
<feature type="domain" description="Anaphylatoxin-like" evidence="6">
    <location>
        <begin position="682"/>
        <end position="717"/>
    </location>
</feature>
<proteinExistence type="predicted"/>
<dbReference type="InterPro" id="IPR050473">
    <property type="entry name" value="A2M/Complement_sys"/>
</dbReference>
<reference evidence="8" key="1">
    <citation type="submission" date="2025-08" db="UniProtKB">
        <authorList>
            <consortium name="Ensembl"/>
        </authorList>
    </citation>
    <scope>IDENTIFICATION</scope>
</reference>
<evidence type="ECO:0000313" key="8">
    <source>
        <dbReference type="Ensembl" id="ENSSLUP00000008665.1"/>
    </source>
</evidence>
<comment type="subcellular location">
    <subcellularLocation>
        <location evidence="1">Secreted</location>
    </subcellularLocation>
</comment>
<dbReference type="Ensembl" id="ENSSLUT00000008947.1">
    <property type="protein sequence ID" value="ENSSLUP00000008665.1"/>
    <property type="gene ID" value="ENSSLUG00000002332.1"/>
</dbReference>
<dbReference type="PROSITE" id="PS50189">
    <property type="entry name" value="NTR"/>
    <property type="match status" value="1"/>
</dbReference>
<dbReference type="PANTHER" id="PTHR11412:SF81">
    <property type="entry name" value="COMPLEMENT C3"/>
    <property type="match status" value="1"/>
</dbReference>
<dbReference type="Pfam" id="PF17791">
    <property type="entry name" value="MG3"/>
    <property type="match status" value="1"/>
</dbReference>